<dbReference type="Gene3D" id="3.10.450.50">
    <property type="match status" value="1"/>
</dbReference>
<protein>
    <submittedName>
        <fullName evidence="2">DUF4440 domain-containing protein</fullName>
    </submittedName>
</protein>
<dbReference type="EMBL" id="JARXRN010000021">
    <property type="protein sequence ID" value="MDH5830288.1"/>
    <property type="molecule type" value="Genomic_DNA"/>
</dbReference>
<dbReference type="SUPFAM" id="SSF54427">
    <property type="entry name" value="NTF2-like"/>
    <property type="match status" value="1"/>
</dbReference>
<dbReference type="InterPro" id="IPR032710">
    <property type="entry name" value="NTF2-like_dom_sf"/>
</dbReference>
<feature type="domain" description="DUF4440" evidence="1">
    <location>
        <begin position="10"/>
        <end position="113"/>
    </location>
</feature>
<organism evidence="2 3">
    <name type="scientific">Luteimonas rhizosphaericola</name>
    <dbReference type="NCBI Taxonomy" id="3042024"/>
    <lineage>
        <taxon>Bacteria</taxon>
        <taxon>Pseudomonadati</taxon>
        <taxon>Pseudomonadota</taxon>
        <taxon>Gammaproteobacteria</taxon>
        <taxon>Lysobacterales</taxon>
        <taxon>Lysobacteraceae</taxon>
        <taxon>Luteimonas</taxon>
    </lineage>
</organism>
<dbReference type="Pfam" id="PF14534">
    <property type="entry name" value="DUF4440"/>
    <property type="match status" value="1"/>
</dbReference>
<gene>
    <name evidence="2" type="ORF">QFW80_07120</name>
</gene>
<accession>A0ABT6JHZ3</accession>
<evidence type="ECO:0000259" key="1">
    <source>
        <dbReference type="Pfam" id="PF14534"/>
    </source>
</evidence>
<comment type="caution">
    <text evidence="2">The sequence shown here is derived from an EMBL/GenBank/DDBJ whole genome shotgun (WGS) entry which is preliminary data.</text>
</comment>
<sequence length="129" mass="14207">MLTEEDCRHVESLERALLDPVVRADRARVEALLADDFMEIGASGAVFGKQAALDAVPAERGGVAFEARSMRTRAITHDVACVTYAATRTQGADVRRSLRSSWWRRESGGRWRMVFHQGTPDTGIGTMDA</sequence>
<reference evidence="2 3" key="1">
    <citation type="submission" date="2023-04" db="EMBL/GenBank/DDBJ databases">
        <title>Luteimonas sp. M1R5S18.</title>
        <authorList>
            <person name="Sun J.-Q."/>
        </authorList>
    </citation>
    <scope>NUCLEOTIDE SEQUENCE [LARGE SCALE GENOMIC DNA]</scope>
    <source>
        <strain evidence="2 3">M1R5S18</strain>
    </source>
</reference>
<dbReference type="InterPro" id="IPR027843">
    <property type="entry name" value="DUF4440"/>
</dbReference>
<evidence type="ECO:0000313" key="2">
    <source>
        <dbReference type="EMBL" id="MDH5830288.1"/>
    </source>
</evidence>
<dbReference type="RefSeq" id="WP_280600878.1">
    <property type="nucleotide sequence ID" value="NZ_JARXRN010000021.1"/>
</dbReference>
<evidence type="ECO:0000313" key="3">
    <source>
        <dbReference type="Proteomes" id="UP001156831"/>
    </source>
</evidence>
<proteinExistence type="predicted"/>
<dbReference type="Proteomes" id="UP001156831">
    <property type="component" value="Unassembled WGS sequence"/>
</dbReference>
<name>A0ABT6JHZ3_9GAMM</name>
<keyword evidence="3" id="KW-1185">Reference proteome</keyword>